<dbReference type="Proteomes" id="UP000030758">
    <property type="component" value="Unassembled WGS sequence"/>
</dbReference>
<dbReference type="EMBL" id="KL363243">
    <property type="protein sequence ID" value="KFD51124.1"/>
    <property type="molecule type" value="Genomic_DNA"/>
</dbReference>
<organism evidence="1 3">
    <name type="scientific">Trichuris suis</name>
    <name type="common">pig whipworm</name>
    <dbReference type="NCBI Taxonomy" id="68888"/>
    <lineage>
        <taxon>Eukaryota</taxon>
        <taxon>Metazoa</taxon>
        <taxon>Ecdysozoa</taxon>
        <taxon>Nematoda</taxon>
        <taxon>Enoplea</taxon>
        <taxon>Dorylaimia</taxon>
        <taxon>Trichinellida</taxon>
        <taxon>Trichuridae</taxon>
        <taxon>Trichuris</taxon>
    </lineage>
</organism>
<name>A0A085M1M8_9BILA</name>
<keyword evidence="3" id="KW-1185">Reference proteome</keyword>
<reference evidence="1 3" key="1">
    <citation type="journal article" date="2014" name="Nat. Genet.">
        <title>Genome and transcriptome of the porcine whipworm Trichuris suis.</title>
        <authorList>
            <person name="Jex A.R."/>
            <person name="Nejsum P."/>
            <person name="Schwarz E.M."/>
            <person name="Hu L."/>
            <person name="Young N.D."/>
            <person name="Hall R.S."/>
            <person name="Korhonen P.K."/>
            <person name="Liao S."/>
            <person name="Thamsborg S."/>
            <person name="Xia J."/>
            <person name="Xu P."/>
            <person name="Wang S."/>
            <person name="Scheerlinck J.P."/>
            <person name="Hofmann A."/>
            <person name="Sternberg P.W."/>
            <person name="Wang J."/>
            <person name="Gasser R.B."/>
        </authorList>
    </citation>
    <scope>NUCLEOTIDE SEQUENCE [LARGE SCALE GENOMIC DNA]</scope>
    <source>
        <strain evidence="2">DCEP-RM93F</strain>
        <strain evidence="1">DCEP-RM93M</strain>
    </source>
</reference>
<evidence type="ECO:0000313" key="1">
    <source>
        <dbReference type="EMBL" id="KFD51124.1"/>
    </source>
</evidence>
<dbReference type="AlphaFoldDB" id="A0A085M1M8"/>
<accession>A0A085M1M8</accession>
<proteinExistence type="predicted"/>
<gene>
    <name evidence="1" type="ORF">M513_08024</name>
    <name evidence="2" type="ORF">M514_08024</name>
</gene>
<evidence type="ECO:0000313" key="3">
    <source>
        <dbReference type="Proteomes" id="UP000030764"/>
    </source>
</evidence>
<dbReference type="Proteomes" id="UP000030764">
    <property type="component" value="Unassembled WGS sequence"/>
</dbReference>
<sequence length="123" mass="13871">MERSADNLTEALLAQMVPDLKNCPGSRKKEKQVSASPTSTFCPAHKGADGRPTLKAKCFDEQCIGCLEKLSHILGKTAKSERHQRFLAFEFGIPTLVTHCKEKRNDYCHANTIRRNGLYFKLF</sequence>
<dbReference type="EMBL" id="KL367640">
    <property type="protein sequence ID" value="KFD60980.1"/>
    <property type="molecule type" value="Genomic_DNA"/>
</dbReference>
<evidence type="ECO:0000313" key="2">
    <source>
        <dbReference type="EMBL" id="KFD60980.1"/>
    </source>
</evidence>
<protein>
    <submittedName>
        <fullName evidence="1">Uncharacterized protein</fullName>
    </submittedName>
</protein>